<gene>
    <name evidence="7" type="ORF">EJ06DRAFT_479338</name>
</gene>
<proteinExistence type="predicted"/>
<dbReference type="SUPFAM" id="SSF52058">
    <property type="entry name" value="L domain-like"/>
    <property type="match status" value="2"/>
</dbReference>
<comment type="subcellular location">
    <subcellularLocation>
        <location evidence="1">Secreted</location>
        <location evidence="1">Cell wall</location>
    </subcellularLocation>
</comment>
<dbReference type="OrthoDB" id="536881at2759"/>
<name>A0A6G1HTK9_9PEZI</name>
<evidence type="ECO:0000256" key="1">
    <source>
        <dbReference type="ARBA" id="ARBA00004191"/>
    </source>
</evidence>
<evidence type="ECO:0000313" key="7">
    <source>
        <dbReference type="EMBL" id="KAF2399169.1"/>
    </source>
</evidence>
<accession>A0A6G1HTK9</accession>
<protein>
    <recommendedName>
        <fullName evidence="9">GPI-anchored cell wall organization protein Ecm33</fullName>
    </recommendedName>
</protein>
<dbReference type="GO" id="GO:0005886">
    <property type="term" value="C:plasma membrane"/>
    <property type="evidence" value="ECO:0007669"/>
    <property type="project" value="TreeGrafter"/>
</dbReference>
<keyword evidence="2" id="KW-0134">Cell wall</keyword>
<dbReference type="PANTHER" id="PTHR31018">
    <property type="entry name" value="SPORULATION-SPECIFIC PROTEIN-RELATED"/>
    <property type="match status" value="1"/>
</dbReference>
<dbReference type="GO" id="GO:0009986">
    <property type="term" value="C:cell surface"/>
    <property type="evidence" value="ECO:0007669"/>
    <property type="project" value="TreeGrafter"/>
</dbReference>
<dbReference type="GO" id="GO:0009277">
    <property type="term" value="C:fungal-type cell wall"/>
    <property type="evidence" value="ECO:0007669"/>
    <property type="project" value="TreeGrafter"/>
</dbReference>
<feature type="signal peptide" evidence="6">
    <location>
        <begin position="1"/>
        <end position="19"/>
    </location>
</feature>
<feature type="chain" id="PRO_5026336930" description="GPI-anchored cell wall organization protein Ecm33" evidence="6">
    <location>
        <begin position="20"/>
        <end position="394"/>
    </location>
</feature>
<dbReference type="AlphaFoldDB" id="A0A6G1HTK9"/>
<keyword evidence="3" id="KW-0964">Secreted</keyword>
<reference evidence="7" key="1">
    <citation type="journal article" date="2020" name="Stud. Mycol.">
        <title>101 Dothideomycetes genomes: a test case for predicting lifestyles and emergence of pathogens.</title>
        <authorList>
            <person name="Haridas S."/>
            <person name="Albert R."/>
            <person name="Binder M."/>
            <person name="Bloem J."/>
            <person name="Labutti K."/>
            <person name="Salamov A."/>
            <person name="Andreopoulos B."/>
            <person name="Baker S."/>
            <person name="Barry K."/>
            <person name="Bills G."/>
            <person name="Bluhm B."/>
            <person name="Cannon C."/>
            <person name="Castanera R."/>
            <person name="Culley D."/>
            <person name="Daum C."/>
            <person name="Ezra D."/>
            <person name="Gonzalez J."/>
            <person name="Henrissat B."/>
            <person name="Kuo A."/>
            <person name="Liang C."/>
            <person name="Lipzen A."/>
            <person name="Lutzoni F."/>
            <person name="Magnuson J."/>
            <person name="Mondo S."/>
            <person name="Nolan M."/>
            <person name="Ohm R."/>
            <person name="Pangilinan J."/>
            <person name="Park H.-J."/>
            <person name="Ramirez L."/>
            <person name="Alfaro M."/>
            <person name="Sun H."/>
            <person name="Tritt A."/>
            <person name="Yoshinaga Y."/>
            <person name="Zwiers L.-H."/>
            <person name="Turgeon B."/>
            <person name="Goodwin S."/>
            <person name="Spatafora J."/>
            <person name="Crous P."/>
            <person name="Grigoriev I."/>
        </authorList>
    </citation>
    <scope>NUCLEOTIDE SEQUENCE</scope>
    <source>
        <strain evidence="7">CBS 262.69</strain>
    </source>
</reference>
<evidence type="ECO:0008006" key="9">
    <source>
        <dbReference type="Google" id="ProtNLM"/>
    </source>
</evidence>
<dbReference type="GO" id="GO:0031505">
    <property type="term" value="P:fungal-type cell wall organization"/>
    <property type="evidence" value="ECO:0007669"/>
    <property type="project" value="TreeGrafter"/>
</dbReference>
<evidence type="ECO:0000256" key="5">
    <source>
        <dbReference type="ARBA" id="ARBA00023180"/>
    </source>
</evidence>
<dbReference type="InterPro" id="IPR036941">
    <property type="entry name" value="Rcpt_L-dom_sf"/>
</dbReference>
<evidence type="ECO:0000256" key="4">
    <source>
        <dbReference type="ARBA" id="ARBA00022729"/>
    </source>
</evidence>
<dbReference type="PANTHER" id="PTHR31018:SF3">
    <property type="entry name" value="RECEPTOR PROTEIN-TYROSINE KINASE"/>
    <property type="match status" value="1"/>
</dbReference>
<dbReference type="EMBL" id="ML996698">
    <property type="protein sequence ID" value="KAF2399169.1"/>
    <property type="molecule type" value="Genomic_DNA"/>
</dbReference>
<keyword evidence="5" id="KW-0325">Glycoprotein</keyword>
<evidence type="ECO:0000256" key="6">
    <source>
        <dbReference type="SAM" id="SignalP"/>
    </source>
</evidence>
<evidence type="ECO:0000313" key="8">
    <source>
        <dbReference type="Proteomes" id="UP000799640"/>
    </source>
</evidence>
<keyword evidence="4 6" id="KW-0732">Signal</keyword>
<keyword evidence="8" id="KW-1185">Reference proteome</keyword>
<evidence type="ECO:0000256" key="3">
    <source>
        <dbReference type="ARBA" id="ARBA00022525"/>
    </source>
</evidence>
<dbReference type="Gene3D" id="3.80.20.20">
    <property type="entry name" value="Receptor L-domain"/>
    <property type="match status" value="2"/>
</dbReference>
<evidence type="ECO:0000256" key="2">
    <source>
        <dbReference type="ARBA" id="ARBA00022512"/>
    </source>
</evidence>
<dbReference type="InterPro" id="IPR051648">
    <property type="entry name" value="CWI-Assembly_Regulator"/>
</dbReference>
<organism evidence="7 8">
    <name type="scientific">Trichodelitschia bisporula</name>
    <dbReference type="NCBI Taxonomy" id="703511"/>
    <lineage>
        <taxon>Eukaryota</taxon>
        <taxon>Fungi</taxon>
        <taxon>Dikarya</taxon>
        <taxon>Ascomycota</taxon>
        <taxon>Pezizomycotina</taxon>
        <taxon>Dothideomycetes</taxon>
        <taxon>Dothideomycetes incertae sedis</taxon>
        <taxon>Phaeotrichales</taxon>
        <taxon>Phaeotrichaceae</taxon>
        <taxon>Trichodelitschia</taxon>
    </lineage>
</organism>
<dbReference type="Proteomes" id="UP000799640">
    <property type="component" value="Unassembled WGS sequence"/>
</dbReference>
<sequence>MSMLKFVATALATAASVNAACSASATLTVQNAGDASAISSCSTYSGSIAIATGTSDPINFPSVKKITGDLTISNAPNLTSVGADSLQEIGGAFEVNNDQILNTLNFPQLTAAGTINFQALPNLPLLGFSSNVAKTRSLNIQNTFLNTLDGINLQQVDDIYIANNRLLQDISFQVSTIKQSLILESNGDRLSASFPNLISASNLTFRNCPSVSIPSLHNVTGSLGFYENTFESLAAPNLTTIGGTLAVNTNDNLKNITFPVLKTIGGGFQVQNNTQLKDGTFSSVESIGGALDFYGAFSTVSLPALKDCRGAFNLQSTDDVTDSCNVFGKEKGPNNVIKGKYQCAGKLAKAGNAGTTPTNSGASSTKSGDAGNLRIPASAAAGLTGVLAAIFGML</sequence>